<protein>
    <submittedName>
        <fullName evidence="2">Uncharacterized protein</fullName>
    </submittedName>
</protein>
<sequence length="158" mass="17170">MHDQFASCVSHPHTHPGVACVPECSVRVLHSPRLDASDVGSCRTSLCWAASGPENCRQRSGSAGRARAFLRGLTGEAPPFPSSGGDRRPREPEGVKGPRSQAADRYQSFYISVNLLRFATAKGMHLICTSVNGRELVVLYPNTFQNCSCFPEDSFNDT</sequence>
<evidence type="ECO:0000313" key="2">
    <source>
        <dbReference type="EMBL" id="CAE8667945.1"/>
    </source>
</evidence>
<feature type="compositionally biased region" description="Basic and acidic residues" evidence="1">
    <location>
        <begin position="85"/>
        <end position="96"/>
    </location>
</feature>
<accession>A0A813J836</accession>
<gene>
    <name evidence="2" type="ORF">PGLA2088_LOCUS16763</name>
</gene>
<dbReference type="AlphaFoldDB" id="A0A813J836"/>
<organism evidence="2 3">
    <name type="scientific">Polarella glacialis</name>
    <name type="common">Dinoflagellate</name>
    <dbReference type="NCBI Taxonomy" id="89957"/>
    <lineage>
        <taxon>Eukaryota</taxon>
        <taxon>Sar</taxon>
        <taxon>Alveolata</taxon>
        <taxon>Dinophyceae</taxon>
        <taxon>Suessiales</taxon>
        <taxon>Suessiaceae</taxon>
        <taxon>Polarella</taxon>
    </lineage>
</organism>
<evidence type="ECO:0000313" key="3">
    <source>
        <dbReference type="Proteomes" id="UP000626109"/>
    </source>
</evidence>
<comment type="caution">
    <text evidence="2">The sequence shown here is derived from an EMBL/GenBank/DDBJ whole genome shotgun (WGS) entry which is preliminary data.</text>
</comment>
<feature type="region of interest" description="Disordered" evidence="1">
    <location>
        <begin position="72"/>
        <end position="101"/>
    </location>
</feature>
<name>A0A813J836_POLGL</name>
<proteinExistence type="predicted"/>
<feature type="non-terminal residue" evidence="2">
    <location>
        <position position="158"/>
    </location>
</feature>
<evidence type="ECO:0000256" key="1">
    <source>
        <dbReference type="SAM" id="MobiDB-lite"/>
    </source>
</evidence>
<dbReference type="Proteomes" id="UP000626109">
    <property type="component" value="Unassembled WGS sequence"/>
</dbReference>
<dbReference type="EMBL" id="CAJNNW010021440">
    <property type="protein sequence ID" value="CAE8667945.1"/>
    <property type="molecule type" value="Genomic_DNA"/>
</dbReference>
<reference evidence="2" key="1">
    <citation type="submission" date="2021-02" db="EMBL/GenBank/DDBJ databases">
        <authorList>
            <person name="Dougan E. K."/>
            <person name="Rhodes N."/>
            <person name="Thang M."/>
            <person name="Chan C."/>
        </authorList>
    </citation>
    <scope>NUCLEOTIDE SEQUENCE</scope>
</reference>